<dbReference type="PANTHER" id="PTHR34415">
    <property type="entry name" value="INTEGRASE CATALYTIC DOMAIN-CONTAINING PROTEIN"/>
    <property type="match status" value="1"/>
</dbReference>
<comment type="caution">
    <text evidence="2">The sequence shown here is derived from an EMBL/GenBank/DDBJ whole genome shotgun (WGS) entry which is preliminary data.</text>
</comment>
<dbReference type="PANTHER" id="PTHR34415:SF1">
    <property type="entry name" value="INTEGRASE CATALYTIC DOMAIN-CONTAINING PROTEIN"/>
    <property type="match status" value="1"/>
</dbReference>
<dbReference type="EMBL" id="VTPC01084871">
    <property type="protein sequence ID" value="KAF2887159.1"/>
    <property type="molecule type" value="Genomic_DNA"/>
</dbReference>
<evidence type="ECO:0000313" key="3">
    <source>
        <dbReference type="Proteomes" id="UP000801492"/>
    </source>
</evidence>
<dbReference type="OrthoDB" id="6743984at2759"/>
<accession>A0A8K0G5V0</accession>
<dbReference type="InterPro" id="IPR057191">
    <property type="entry name" value="DUF7869"/>
</dbReference>
<dbReference type="Pfam" id="PF25273">
    <property type="entry name" value="DUF7869"/>
    <property type="match status" value="1"/>
</dbReference>
<proteinExistence type="predicted"/>
<feature type="domain" description="DUF7869" evidence="1">
    <location>
        <begin position="247"/>
        <end position="347"/>
    </location>
</feature>
<sequence>MSSSSSESDDESDVNSRKWIKGIRNPELYKRNIIRNYKVSGKKHTNWKVKIVVKRTGNLCSENGAETNVDNKQKFSTYKYFLVIDNTRIDICKKTFIAVYGVTERRVYRICNLLRHDKRGENRSGNAMSAEVLLRIHEHIKSYPTHISHYSGKEKKYLDAILYEMSQVDTCAVCEELGVEIKSPSINDNAKRAYPAELMVHKRRAKKFYNKIRSVQELCKSRDDVVDLCFDFMSNLPLPPVKEIFYFHQLDNCDGQNKNHTVPRFLAALTDSGRFDKIHYCLPLRGHSFLPCNRDFGRVKRVIRKADRIFSPDEYAQMIKQACKRADKFTVTIVNTNDIFDIKTWWTEQ</sequence>
<organism evidence="2 3">
    <name type="scientific">Ignelater luminosus</name>
    <name type="common">Cucubano</name>
    <name type="synonym">Pyrophorus luminosus</name>
    <dbReference type="NCBI Taxonomy" id="2038154"/>
    <lineage>
        <taxon>Eukaryota</taxon>
        <taxon>Metazoa</taxon>
        <taxon>Ecdysozoa</taxon>
        <taxon>Arthropoda</taxon>
        <taxon>Hexapoda</taxon>
        <taxon>Insecta</taxon>
        <taxon>Pterygota</taxon>
        <taxon>Neoptera</taxon>
        <taxon>Endopterygota</taxon>
        <taxon>Coleoptera</taxon>
        <taxon>Polyphaga</taxon>
        <taxon>Elateriformia</taxon>
        <taxon>Elateroidea</taxon>
        <taxon>Elateridae</taxon>
        <taxon>Agrypninae</taxon>
        <taxon>Pyrophorini</taxon>
        <taxon>Ignelater</taxon>
    </lineage>
</organism>
<evidence type="ECO:0000259" key="1">
    <source>
        <dbReference type="Pfam" id="PF25273"/>
    </source>
</evidence>
<name>A0A8K0G5V0_IGNLU</name>
<gene>
    <name evidence="2" type="ORF">ILUMI_19014</name>
</gene>
<evidence type="ECO:0000313" key="2">
    <source>
        <dbReference type="EMBL" id="KAF2887159.1"/>
    </source>
</evidence>
<dbReference type="Proteomes" id="UP000801492">
    <property type="component" value="Unassembled WGS sequence"/>
</dbReference>
<keyword evidence="3" id="KW-1185">Reference proteome</keyword>
<protein>
    <recommendedName>
        <fullName evidence="1">DUF7869 domain-containing protein</fullName>
    </recommendedName>
</protein>
<reference evidence="2" key="1">
    <citation type="submission" date="2019-08" db="EMBL/GenBank/DDBJ databases">
        <title>The genome of the North American firefly Photinus pyralis.</title>
        <authorList>
            <consortium name="Photinus pyralis genome working group"/>
            <person name="Fallon T.R."/>
            <person name="Sander Lower S.E."/>
            <person name="Weng J.-K."/>
        </authorList>
    </citation>
    <scope>NUCLEOTIDE SEQUENCE</scope>
    <source>
        <strain evidence="2">TRF0915ILg1</strain>
        <tissue evidence="2">Whole body</tissue>
    </source>
</reference>
<dbReference type="AlphaFoldDB" id="A0A8K0G5V0"/>